<protein>
    <submittedName>
        <fullName evidence="2">Uncharacterized protein</fullName>
    </submittedName>
</protein>
<keyword evidence="1" id="KW-1133">Transmembrane helix</keyword>
<proteinExistence type="predicted"/>
<comment type="caution">
    <text evidence="2">The sequence shown here is derived from an EMBL/GenBank/DDBJ whole genome shotgun (WGS) entry which is preliminary data.</text>
</comment>
<name>A0A0G0VDA0_9BACT</name>
<keyword evidence="1" id="KW-0812">Transmembrane</keyword>
<keyword evidence="1" id="KW-0472">Membrane</keyword>
<gene>
    <name evidence="2" type="ORF">UU50_C0014G0001</name>
</gene>
<dbReference type="AlphaFoldDB" id="A0A0G0VDA0"/>
<sequence>MSSSNIVESMGTENSQKPMPRIMGLAICLPCIAIFLILVGALCYSIIQIDAHMPKTSSTAQSSN</sequence>
<evidence type="ECO:0000313" key="3">
    <source>
        <dbReference type="Proteomes" id="UP000033930"/>
    </source>
</evidence>
<organism evidence="2 3">
    <name type="scientific">Candidatus Uhrbacteria bacterium GW2011_GWC1_41_20</name>
    <dbReference type="NCBI Taxonomy" id="1618983"/>
    <lineage>
        <taxon>Bacteria</taxon>
        <taxon>Candidatus Uhriibacteriota</taxon>
    </lineage>
</organism>
<dbReference type="Proteomes" id="UP000033930">
    <property type="component" value="Unassembled WGS sequence"/>
</dbReference>
<accession>A0A0G0VDA0</accession>
<reference evidence="2 3" key="1">
    <citation type="journal article" date="2015" name="Nature">
        <title>rRNA introns, odd ribosomes, and small enigmatic genomes across a large radiation of phyla.</title>
        <authorList>
            <person name="Brown C.T."/>
            <person name="Hug L.A."/>
            <person name="Thomas B.C."/>
            <person name="Sharon I."/>
            <person name="Castelle C.J."/>
            <person name="Singh A."/>
            <person name="Wilkins M.J."/>
            <person name="Williams K.H."/>
            <person name="Banfield J.F."/>
        </authorList>
    </citation>
    <scope>NUCLEOTIDE SEQUENCE [LARGE SCALE GENOMIC DNA]</scope>
</reference>
<evidence type="ECO:0000256" key="1">
    <source>
        <dbReference type="SAM" id="Phobius"/>
    </source>
</evidence>
<evidence type="ECO:0000313" key="2">
    <source>
        <dbReference type="EMBL" id="KKR98869.1"/>
    </source>
</evidence>
<dbReference type="EMBL" id="LCAW01000014">
    <property type="protein sequence ID" value="KKR98869.1"/>
    <property type="molecule type" value="Genomic_DNA"/>
</dbReference>
<feature type="transmembrane region" description="Helical" evidence="1">
    <location>
        <begin position="22"/>
        <end position="47"/>
    </location>
</feature>